<dbReference type="Gene3D" id="2.40.40.10">
    <property type="entry name" value="RlpA-like domain"/>
    <property type="match status" value="1"/>
</dbReference>
<protein>
    <recommendedName>
        <fullName evidence="4">Expansin-like EG45 domain-containing protein</fullName>
    </recommendedName>
</protein>
<dbReference type="PANTHER" id="PTHR31836">
    <property type="match status" value="1"/>
</dbReference>
<dbReference type="GeneID" id="94348844"/>
<dbReference type="SUPFAM" id="SSF50685">
    <property type="entry name" value="Barwin-like endoglucanases"/>
    <property type="match status" value="1"/>
</dbReference>
<feature type="transmembrane region" description="Helical" evidence="2">
    <location>
        <begin position="178"/>
        <end position="198"/>
    </location>
</feature>
<evidence type="ECO:0000256" key="2">
    <source>
        <dbReference type="SAM" id="Phobius"/>
    </source>
</evidence>
<evidence type="ECO:0000256" key="3">
    <source>
        <dbReference type="SAM" id="SignalP"/>
    </source>
</evidence>
<dbReference type="Proteomes" id="UP000294530">
    <property type="component" value="Unassembled WGS sequence"/>
</dbReference>
<keyword evidence="2" id="KW-1133">Transmembrane helix</keyword>
<reference evidence="5 6" key="1">
    <citation type="journal article" date="2021" name="Genome Biol.">
        <title>AFLAP: assembly-free linkage analysis pipeline using k-mers from genome sequencing data.</title>
        <authorList>
            <person name="Fletcher K."/>
            <person name="Zhang L."/>
            <person name="Gil J."/>
            <person name="Han R."/>
            <person name="Cavanaugh K."/>
            <person name="Michelmore R."/>
        </authorList>
    </citation>
    <scope>NUCLEOTIDE SEQUENCE [LARGE SCALE GENOMIC DNA]</scope>
    <source>
        <strain evidence="5 6">SF5</strain>
    </source>
</reference>
<keyword evidence="2" id="KW-0472">Membrane</keyword>
<organism evidence="5 6">
    <name type="scientific">Bremia lactucae</name>
    <name type="common">Lettuce downy mildew</name>
    <dbReference type="NCBI Taxonomy" id="4779"/>
    <lineage>
        <taxon>Eukaryota</taxon>
        <taxon>Sar</taxon>
        <taxon>Stramenopiles</taxon>
        <taxon>Oomycota</taxon>
        <taxon>Peronosporomycetes</taxon>
        <taxon>Peronosporales</taxon>
        <taxon>Peronosporaceae</taxon>
        <taxon>Bremia</taxon>
    </lineage>
</organism>
<feature type="signal peptide" evidence="3">
    <location>
        <begin position="1"/>
        <end position="19"/>
    </location>
</feature>
<accession>A0A976IM13</accession>
<evidence type="ECO:0000313" key="6">
    <source>
        <dbReference type="Proteomes" id="UP000294530"/>
    </source>
</evidence>
<dbReference type="KEGG" id="blac:94348844"/>
<dbReference type="InterPro" id="IPR007112">
    <property type="entry name" value="Expansin/allergen_DPBB_dom"/>
</dbReference>
<feature type="domain" description="Expansin-like EG45" evidence="4">
    <location>
        <begin position="31"/>
        <end position="133"/>
    </location>
</feature>
<name>A0A976IM13_BRELC</name>
<dbReference type="AlphaFoldDB" id="A0A976IM13"/>
<keyword evidence="1 3" id="KW-0732">Signal</keyword>
<proteinExistence type="predicted"/>
<dbReference type="CDD" id="cd22271">
    <property type="entry name" value="DPBB_EXP_N-like"/>
    <property type="match status" value="1"/>
</dbReference>
<comment type="caution">
    <text evidence="5">The sequence shown here is derived from an EMBL/GenBank/DDBJ whole genome shotgun (WGS) entry which is preliminary data.</text>
</comment>
<dbReference type="EMBL" id="SHOA02000023">
    <property type="protein sequence ID" value="TDH74255.1"/>
    <property type="molecule type" value="Genomic_DNA"/>
</dbReference>
<sequence>MLLTQIALLAAMVPAIIIAGKPDDVYFNGDVTAEGLGQAGVASCTATVGEHYVALNSDQWNSSFSCNQCIEVVCEDKKCIQQNPITLLVTAECPGCEDEGLDLSSTVFKKFTDEKLNLISLKWEFAECPEKLGVYEAGIVEPAIEDKTKVSILQTGVEGVEVNNENAETQSSSGTNPVVVSLIVLAAVGVFVLVALFYRAKKMSSRREDCVTKSFNTFSSPAQKKKKAAIVTI</sequence>
<keyword evidence="2" id="KW-0812">Transmembrane</keyword>
<dbReference type="InterPro" id="IPR036908">
    <property type="entry name" value="RlpA-like_sf"/>
</dbReference>
<evidence type="ECO:0000313" key="5">
    <source>
        <dbReference type="EMBL" id="TDH74255.1"/>
    </source>
</evidence>
<keyword evidence="6" id="KW-1185">Reference proteome</keyword>
<feature type="chain" id="PRO_5036918600" description="Expansin-like EG45 domain-containing protein" evidence="3">
    <location>
        <begin position="20"/>
        <end position="233"/>
    </location>
</feature>
<gene>
    <name evidence="5" type="ORF">CCR75_005090</name>
</gene>
<dbReference type="OrthoDB" id="406505at2759"/>
<evidence type="ECO:0000259" key="4">
    <source>
        <dbReference type="PROSITE" id="PS50842"/>
    </source>
</evidence>
<dbReference type="PROSITE" id="PS50842">
    <property type="entry name" value="EXPANSIN_EG45"/>
    <property type="match status" value="1"/>
</dbReference>
<dbReference type="PANTHER" id="PTHR31836:SF21">
    <property type="entry name" value="EXPANSIN-LIKE PROTEIN 7"/>
    <property type="match status" value="1"/>
</dbReference>
<evidence type="ECO:0000256" key="1">
    <source>
        <dbReference type="ARBA" id="ARBA00022729"/>
    </source>
</evidence>
<dbReference type="RefSeq" id="XP_067823753.1">
    <property type="nucleotide sequence ID" value="XM_067963173.1"/>
</dbReference>
<dbReference type="InterPro" id="IPR051477">
    <property type="entry name" value="Expansin_CellWall"/>
</dbReference>